<sequence length="399" mass="46412">MITFTRKLKEKLESADLNQIWPGFQLTAYALYNHEYVYLFNHPICEAKDEPLVFEWDKRFVGNTLILFEDVPTAIVNVEKPGSFEGNYAVLVHELFHGYQTLMDEKRFPDELLGVQYPLLEENISLRLEERTVLRAAVEASAHEEKYNQLKRFVSLREKRRELLGESLNYENLIETIEGPAWYAEMKAYASLHQQSDAENCYKEKLLHHEEAELHLRKSCYSSGLALCLLLDDLYPAWKQKYFYEECTLYDCIKEKAGMCENAGTQCDHKLMGEAARIYQLVQESRMKTIQSFSDFDGYQLTIEGPMRAVFFDPMNMVNVDHQLLHQYFVTMQIQEREYLINQPALTHYSQSVLQADKLQLNLTEKPLINKGSVNIPGIGDFRGSIIEDGKKLRLMLAN</sequence>
<name>A0ABU5KJ16_9BACL</name>
<evidence type="ECO:0000313" key="2">
    <source>
        <dbReference type="Proteomes" id="UP001292084"/>
    </source>
</evidence>
<evidence type="ECO:0008006" key="3">
    <source>
        <dbReference type="Google" id="ProtNLM"/>
    </source>
</evidence>
<organism evidence="1 2">
    <name type="scientific">Jeotgalibacillus haloalkalitolerans</name>
    <dbReference type="NCBI Taxonomy" id="3104292"/>
    <lineage>
        <taxon>Bacteria</taxon>
        <taxon>Bacillati</taxon>
        <taxon>Bacillota</taxon>
        <taxon>Bacilli</taxon>
        <taxon>Bacillales</taxon>
        <taxon>Caryophanaceae</taxon>
        <taxon>Jeotgalibacillus</taxon>
    </lineage>
</organism>
<gene>
    <name evidence="1" type="ORF">UFB30_01750</name>
</gene>
<accession>A0ABU5KJ16</accession>
<dbReference type="RefSeq" id="WP_322419950.1">
    <property type="nucleotide sequence ID" value="NZ_JAXQNN010000001.1"/>
</dbReference>
<protein>
    <recommendedName>
        <fullName evidence="3">Peptide ABC transporter permease</fullName>
    </recommendedName>
</protein>
<dbReference type="Proteomes" id="UP001292084">
    <property type="component" value="Unassembled WGS sequence"/>
</dbReference>
<comment type="caution">
    <text evidence="1">The sequence shown here is derived from an EMBL/GenBank/DDBJ whole genome shotgun (WGS) entry which is preliminary data.</text>
</comment>
<keyword evidence="2" id="KW-1185">Reference proteome</keyword>
<reference evidence="1 2" key="1">
    <citation type="submission" date="2023-12" db="EMBL/GenBank/DDBJ databases">
        <title>Jeotgalibacillus haloalkaliphilus sp. nov., a novel salt-tolerant bacteria, isolated from the estuary of the Fenhe River into the Yellow River.</title>
        <authorList>
            <person name="Li Y."/>
        </authorList>
    </citation>
    <scope>NUCLEOTIDE SEQUENCE [LARGE SCALE GENOMIC DNA]</scope>
    <source>
        <strain evidence="1 2">HH7-29</strain>
    </source>
</reference>
<evidence type="ECO:0000313" key="1">
    <source>
        <dbReference type="EMBL" id="MDZ5710921.1"/>
    </source>
</evidence>
<proteinExistence type="predicted"/>
<dbReference type="EMBL" id="JAXQNN010000001">
    <property type="protein sequence ID" value="MDZ5710921.1"/>
    <property type="molecule type" value="Genomic_DNA"/>
</dbReference>